<dbReference type="InterPro" id="IPR008863">
    <property type="entry name" value="Toxic_anion-R_TelA"/>
</dbReference>
<comment type="similarity">
    <text evidence="1 2">Belongs to the TelA family.</text>
</comment>
<comment type="caution">
    <text evidence="3">The sequence shown here is derived from an EMBL/GenBank/DDBJ whole genome shotgun (WGS) entry which is preliminary data.</text>
</comment>
<gene>
    <name evidence="3" type="ORF">IO98_02295</name>
</gene>
<organism evidence="3 4">
    <name type="scientific">Lacrimispora celerecrescens</name>
    <dbReference type="NCBI Taxonomy" id="29354"/>
    <lineage>
        <taxon>Bacteria</taxon>
        <taxon>Bacillati</taxon>
        <taxon>Bacillota</taxon>
        <taxon>Clostridia</taxon>
        <taxon>Lachnospirales</taxon>
        <taxon>Lachnospiraceae</taxon>
        <taxon>Lacrimispora</taxon>
    </lineage>
</organism>
<sequence>MSKDIEEMLKEAPELTLSPLGAGGMEETQLVQTESVLKMVEEAPVSELTPEEERQVADFAEKIDLRDSNLILQYGAGAQKKIADFSEAALDNVKSKDLGEVGQILSEVVVELKSIEVEEEEKGLFGLFKKSVNRVEGIKAKYAKAETNVNQICKALQNHQIQLLKDIALLDKMYDLNTTYFKELTMYIMAGKRKLARVQQEELPVLLDKAAKSGLPEDAQAANDLSSMLNRFEKKLHDLELTRMISIQMAPQIRLVQNNDTLMTEKIQSTLVNTIPLWKSQMVLAIGISHSEQAAKAQREVTDMTNDLLKKNAEVLKTATIQTAKESERGIVDMETLKKTNESLITTLDEVVRIQADGRTKRREAEVELSRMEGELKSKLLQLSK</sequence>
<dbReference type="STRING" id="29354.IO98_02295"/>
<evidence type="ECO:0000313" key="4">
    <source>
        <dbReference type="Proteomes" id="UP000028525"/>
    </source>
</evidence>
<dbReference type="AlphaFoldDB" id="A0A084JRE7"/>
<evidence type="ECO:0000256" key="2">
    <source>
        <dbReference type="PIRNR" id="PIRNR026508"/>
    </source>
</evidence>
<reference evidence="3 4" key="1">
    <citation type="submission" date="2014-07" db="EMBL/GenBank/DDBJ databases">
        <title>Draft genome of Clostridium celerecrescens 152B isolated from sediments associated with methane hydrate from Krishna Godavari basin.</title>
        <authorList>
            <person name="Honkalas V.S."/>
            <person name="Dabir A.P."/>
            <person name="Arora P."/>
            <person name="Dhakephalkar P.K."/>
        </authorList>
    </citation>
    <scope>NUCLEOTIDE SEQUENCE [LARGE SCALE GENOMIC DNA]</scope>
    <source>
        <strain evidence="3 4">152B</strain>
    </source>
</reference>
<accession>A0A084JRE7</accession>
<name>A0A084JRE7_9FIRM</name>
<dbReference type="Proteomes" id="UP000028525">
    <property type="component" value="Unassembled WGS sequence"/>
</dbReference>
<protein>
    <submittedName>
        <fullName evidence="3">Tellurium resistance protein</fullName>
    </submittedName>
</protein>
<evidence type="ECO:0000256" key="1">
    <source>
        <dbReference type="ARBA" id="ARBA00005541"/>
    </source>
</evidence>
<dbReference type="OrthoDB" id="9768858at2"/>
<keyword evidence="4" id="KW-1185">Reference proteome</keyword>
<dbReference type="PANTHER" id="PTHR38432">
    <property type="entry name" value="TELA-LIKE PROTEIN SAOUHSC_01408"/>
    <property type="match status" value="1"/>
</dbReference>
<dbReference type="Pfam" id="PF05816">
    <property type="entry name" value="TelA"/>
    <property type="match status" value="1"/>
</dbReference>
<dbReference type="PIRSF" id="PIRSF026508">
    <property type="entry name" value="TelA"/>
    <property type="match status" value="1"/>
</dbReference>
<dbReference type="PANTHER" id="PTHR38432:SF1">
    <property type="entry name" value="TELA-LIKE PROTEIN SAOUHSC_01408"/>
    <property type="match status" value="1"/>
</dbReference>
<dbReference type="EMBL" id="JPME01000003">
    <property type="protein sequence ID" value="KEZ91531.1"/>
    <property type="molecule type" value="Genomic_DNA"/>
</dbReference>
<dbReference type="RefSeq" id="WP_038277517.1">
    <property type="nucleotide sequence ID" value="NZ_JPME01000003.1"/>
</dbReference>
<proteinExistence type="inferred from homology"/>
<evidence type="ECO:0000313" key="3">
    <source>
        <dbReference type="EMBL" id="KEZ91531.1"/>
    </source>
</evidence>